<reference evidence="1 2" key="1">
    <citation type="submission" date="2021-08" db="EMBL/GenBank/DDBJ databases">
        <authorList>
            <person name="Zhang D."/>
            <person name="Zhang A."/>
            <person name="Wang L."/>
        </authorList>
    </citation>
    <scope>NUCLEOTIDE SEQUENCE [LARGE SCALE GENOMIC DNA]</scope>
    <source>
        <strain evidence="1 2">WL0086</strain>
    </source>
</reference>
<dbReference type="EMBL" id="CP139781">
    <property type="protein sequence ID" value="WRQ87075.1"/>
    <property type="molecule type" value="Genomic_DNA"/>
</dbReference>
<accession>A0ABZ1C9T0</accession>
<proteinExistence type="predicted"/>
<evidence type="ECO:0000313" key="2">
    <source>
        <dbReference type="Proteomes" id="UP000738431"/>
    </source>
</evidence>
<protein>
    <recommendedName>
        <fullName evidence="3">PH domain-containing protein</fullName>
    </recommendedName>
</protein>
<evidence type="ECO:0008006" key="3">
    <source>
        <dbReference type="Google" id="ProtNLM"/>
    </source>
</evidence>
<evidence type="ECO:0000313" key="1">
    <source>
        <dbReference type="EMBL" id="WRQ87075.1"/>
    </source>
</evidence>
<dbReference type="RefSeq" id="WP_221029511.1">
    <property type="nucleotide sequence ID" value="NZ_CP139781.1"/>
</dbReference>
<name>A0ABZ1C9T0_9BACT</name>
<reference evidence="1 2" key="2">
    <citation type="submission" date="2023-12" db="EMBL/GenBank/DDBJ databases">
        <title>Description of an unclassified Opitutus bacterium of Verrucomicrobiota.</title>
        <authorList>
            <person name="Zhang D.-F."/>
        </authorList>
    </citation>
    <scope>NUCLEOTIDE SEQUENCE [LARGE SCALE GENOMIC DNA]</scope>
    <source>
        <strain evidence="1 2">WL0086</strain>
    </source>
</reference>
<organism evidence="1 2">
    <name type="scientific">Actomonas aquatica</name>
    <dbReference type="NCBI Taxonomy" id="2866162"/>
    <lineage>
        <taxon>Bacteria</taxon>
        <taxon>Pseudomonadati</taxon>
        <taxon>Verrucomicrobiota</taxon>
        <taxon>Opitutia</taxon>
        <taxon>Opitutales</taxon>
        <taxon>Opitutaceae</taxon>
        <taxon>Actomonas</taxon>
    </lineage>
</organism>
<keyword evidence="2" id="KW-1185">Reference proteome</keyword>
<gene>
    <name evidence="1" type="ORF">K1X11_019850</name>
</gene>
<dbReference type="Proteomes" id="UP000738431">
    <property type="component" value="Chromosome"/>
</dbReference>
<sequence length="103" mass="12229">MSLNRSEQMVSDYVEENPEERRFWVDKVKATAAAEPDEHVAAARLAEELWRYFEERAAVVSPFRDLKDRFGLGPSSMRNLAEYWLRLWVEPRPKKRSNRQPYA</sequence>